<keyword evidence="2" id="KW-0732">Signal</keyword>
<dbReference type="InterPro" id="IPR055560">
    <property type="entry name" value="DUF7136"/>
</dbReference>
<keyword evidence="5" id="KW-1185">Reference proteome</keyword>
<reference evidence="4" key="2">
    <citation type="submission" date="2023-05" db="EMBL/GenBank/DDBJ databases">
        <authorList>
            <consortium name="Lawrence Berkeley National Laboratory"/>
            <person name="Steindorff A."/>
            <person name="Hensen N."/>
            <person name="Bonometti L."/>
            <person name="Westerberg I."/>
            <person name="Brannstrom I.O."/>
            <person name="Guillou S."/>
            <person name="Cros-Aarteil S."/>
            <person name="Calhoun S."/>
            <person name="Haridas S."/>
            <person name="Kuo A."/>
            <person name="Mondo S."/>
            <person name="Pangilinan J."/>
            <person name="Riley R."/>
            <person name="Labutti K."/>
            <person name="Andreopoulos B."/>
            <person name="Lipzen A."/>
            <person name="Chen C."/>
            <person name="Yanf M."/>
            <person name="Daum C."/>
            <person name="Ng V."/>
            <person name="Clum A."/>
            <person name="Ohm R."/>
            <person name="Martin F."/>
            <person name="Silar P."/>
            <person name="Natvig D."/>
            <person name="Lalanne C."/>
            <person name="Gautier V."/>
            <person name="Ament-Velasquez S.L."/>
            <person name="Kruys A."/>
            <person name="Hutchinson M.I."/>
            <person name="Powell A.J."/>
            <person name="Barry K."/>
            <person name="Miller A.N."/>
            <person name="Grigoriev I.V."/>
            <person name="Debuchy R."/>
            <person name="Gladieux P."/>
            <person name="Thoren M.H."/>
            <person name="Johannesson H."/>
        </authorList>
    </citation>
    <scope>NUCLEOTIDE SEQUENCE</scope>
    <source>
        <strain evidence="4">CBS 757.83</strain>
    </source>
</reference>
<accession>A0AAN6Q3F4</accession>
<dbReference type="AlphaFoldDB" id="A0AAN6Q3F4"/>
<evidence type="ECO:0000313" key="5">
    <source>
        <dbReference type="Proteomes" id="UP001305647"/>
    </source>
</evidence>
<comment type="caution">
    <text evidence="4">The sequence shown here is derived from an EMBL/GenBank/DDBJ whole genome shotgun (WGS) entry which is preliminary data.</text>
</comment>
<feature type="transmembrane region" description="Helical" evidence="1">
    <location>
        <begin position="253"/>
        <end position="272"/>
    </location>
</feature>
<evidence type="ECO:0000256" key="2">
    <source>
        <dbReference type="SAM" id="SignalP"/>
    </source>
</evidence>
<dbReference type="Pfam" id="PF23584">
    <property type="entry name" value="DUF7136"/>
    <property type="match status" value="1"/>
</dbReference>
<gene>
    <name evidence="4" type="ORF">N658DRAFT_495980</name>
</gene>
<evidence type="ECO:0000256" key="1">
    <source>
        <dbReference type="SAM" id="Phobius"/>
    </source>
</evidence>
<name>A0AAN6Q3F4_9PEZI</name>
<keyword evidence="1" id="KW-0812">Transmembrane</keyword>
<keyword evidence="1" id="KW-0472">Membrane</keyword>
<organism evidence="4 5">
    <name type="scientific">Parathielavia hyrcaniae</name>
    <dbReference type="NCBI Taxonomy" id="113614"/>
    <lineage>
        <taxon>Eukaryota</taxon>
        <taxon>Fungi</taxon>
        <taxon>Dikarya</taxon>
        <taxon>Ascomycota</taxon>
        <taxon>Pezizomycotina</taxon>
        <taxon>Sordariomycetes</taxon>
        <taxon>Sordariomycetidae</taxon>
        <taxon>Sordariales</taxon>
        <taxon>Chaetomiaceae</taxon>
        <taxon>Parathielavia</taxon>
    </lineage>
</organism>
<dbReference type="Proteomes" id="UP001305647">
    <property type="component" value="Unassembled WGS sequence"/>
</dbReference>
<evidence type="ECO:0000259" key="3">
    <source>
        <dbReference type="Pfam" id="PF23584"/>
    </source>
</evidence>
<feature type="chain" id="PRO_5043026637" description="DUF7136 domain-containing protein" evidence="2">
    <location>
        <begin position="17"/>
        <end position="273"/>
    </location>
</feature>
<feature type="domain" description="DUF7136" evidence="3">
    <location>
        <begin position="16"/>
        <end position="236"/>
    </location>
</feature>
<protein>
    <recommendedName>
        <fullName evidence="3">DUF7136 domain-containing protein</fullName>
    </recommendedName>
</protein>
<proteinExistence type="predicted"/>
<feature type="signal peptide" evidence="2">
    <location>
        <begin position="1"/>
        <end position="16"/>
    </location>
</feature>
<dbReference type="EMBL" id="MU863634">
    <property type="protein sequence ID" value="KAK4101554.1"/>
    <property type="molecule type" value="Genomic_DNA"/>
</dbReference>
<evidence type="ECO:0000313" key="4">
    <source>
        <dbReference type="EMBL" id="KAK4101554.1"/>
    </source>
</evidence>
<reference evidence="4" key="1">
    <citation type="journal article" date="2023" name="Mol. Phylogenet. Evol.">
        <title>Genome-scale phylogeny and comparative genomics of the fungal order Sordariales.</title>
        <authorList>
            <person name="Hensen N."/>
            <person name="Bonometti L."/>
            <person name="Westerberg I."/>
            <person name="Brannstrom I.O."/>
            <person name="Guillou S."/>
            <person name="Cros-Aarteil S."/>
            <person name="Calhoun S."/>
            <person name="Haridas S."/>
            <person name="Kuo A."/>
            <person name="Mondo S."/>
            <person name="Pangilinan J."/>
            <person name="Riley R."/>
            <person name="LaButti K."/>
            <person name="Andreopoulos B."/>
            <person name="Lipzen A."/>
            <person name="Chen C."/>
            <person name="Yan M."/>
            <person name="Daum C."/>
            <person name="Ng V."/>
            <person name="Clum A."/>
            <person name="Steindorff A."/>
            <person name="Ohm R.A."/>
            <person name="Martin F."/>
            <person name="Silar P."/>
            <person name="Natvig D.O."/>
            <person name="Lalanne C."/>
            <person name="Gautier V."/>
            <person name="Ament-Velasquez S.L."/>
            <person name="Kruys A."/>
            <person name="Hutchinson M.I."/>
            <person name="Powell A.J."/>
            <person name="Barry K."/>
            <person name="Miller A.N."/>
            <person name="Grigoriev I.V."/>
            <person name="Debuchy R."/>
            <person name="Gladieux P."/>
            <person name="Hiltunen Thoren M."/>
            <person name="Johannesson H."/>
        </authorList>
    </citation>
    <scope>NUCLEOTIDE SEQUENCE</scope>
    <source>
        <strain evidence="4">CBS 757.83</strain>
    </source>
</reference>
<sequence>MRLLVVLACLAAMVDAAGVLEIDLVFPRNETYAPRTWFPIVFALRNAHLAQHLLLRIGWTILNTTGPTSETLAGRDHDLNLTSGTSYDEPYFVYDWPNLRWMGDEGHLELFWWARWISCDLSGEVPAFHGNRTERLTLGIEFTIKSGGQAVDLVAATANNDEGTCAQSGVAINVTDETRWVPHDTSEPWAYANANCAVLASSSPTPTANACQVEINSAVAESISASMISDLCPYKAANDTTVDCSKDNAADRLAVAGVACLAAALGALGFFWL</sequence>
<keyword evidence="1" id="KW-1133">Transmembrane helix</keyword>